<dbReference type="eggNOG" id="COG2356">
    <property type="taxonomic scope" value="Bacteria"/>
</dbReference>
<organism evidence="2 3">
    <name type="scientific">Cellulomonas gilvus (strain ATCC 13127 / NRRL B-14078)</name>
    <name type="common">Cellvibrio gilvus</name>
    <dbReference type="NCBI Taxonomy" id="593907"/>
    <lineage>
        <taxon>Bacteria</taxon>
        <taxon>Bacillati</taxon>
        <taxon>Actinomycetota</taxon>
        <taxon>Actinomycetes</taxon>
        <taxon>Micrococcales</taxon>
        <taxon>Cellulomonadaceae</taxon>
        <taxon>Cellulomonas</taxon>
    </lineage>
</organism>
<dbReference type="KEGG" id="cga:Celgi_0105"/>
<dbReference type="STRING" id="593907.Celgi_0105"/>
<proteinExistence type="predicted"/>
<dbReference type="Proteomes" id="UP000000485">
    <property type="component" value="Chromosome"/>
</dbReference>
<dbReference type="HOGENOM" id="CLU_043034_1_0_11"/>
<reference evidence="3" key="1">
    <citation type="submission" date="2011-04" db="EMBL/GenBank/DDBJ databases">
        <title>Complete sequence of Cellvibrio gilvus ATCC 13127.</title>
        <authorList>
            <person name="Lucas S."/>
            <person name="Han J."/>
            <person name="Lapidus A."/>
            <person name="Cheng J.-F."/>
            <person name="Goodwin L."/>
            <person name="Pitluck S."/>
            <person name="Peters L."/>
            <person name="Munk A."/>
            <person name="Detter J.C."/>
            <person name="Han C."/>
            <person name="Tapia R."/>
            <person name="Land M."/>
            <person name="Hauser L."/>
            <person name="Kyrpides N."/>
            <person name="Ivanova N."/>
            <person name="Ovchinnikova G."/>
            <person name="Pagani I."/>
            <person name="Mead D."/>
            <person name="Brumm P."/>
            <person name="Woyke T."/>
        </authorList>
    </citation>
    <scope>NUCLEOTIDE SEQUENCE [LARGE SCALE GENOMIC DNA]</scope>
    <source>
        <strain evidence="3">ATCC 13127 / NRRL B-14078</strain>
    </source>
</reference>
<dbReference type="Pfam" id="PF07510">
    <property type="entry name" value="GmrSD_C"/>
    <property type="match status" value="1"/>
</dbReference>
<dbReference type="InterPro" id="IPR011089">
    <property type="entry name" value="GmrSD_C"/>
</dbReference>
<dbReference type="PANTHER" id="PTHR24094:SF15">
    <property type="entry name" value="AMP-DEPENDENT SYNTHETASE_LIGASE DOMAIN-CONTAINING PROTEIN-RELATED"/>
    <property type="match status" value="1"/>
</dbReference>
<feature type="domain" description="GmrSD restriction endonucleases C-terminal" evidence="1">
    <location>
        <begin position="92"/>
        <end position="204"/>
    </location>
</feature>
<gene>
    <name evidence="2" type="ordered locus">Celgi_0105</name>
</gene>
<sequence length="215" mass="22745">MVLVLTLVVGLGGPVLLRERAAARHPVRAVDLASGRAALGALVVGPAAPADDYERDRFGTAWADVDGNGCSTREDVLRRDLVLLVVDVDACTVLSGTLDDPYTGARTPFRRGADSAAVQIDHVVALQNAWISGARDWSPALRLEFANDPANLLAVDGPTNQDKGASDAAAWLPPNSGFACRYALQQIRVKAAYALRVTPDERSALETALDTCVTV</sequence>
<protein>
    <recommendedName>
        <fullName evidence="1">GmrSD restriction endonucleases C-terminal domain-containing protein</fullName>
    </recommendedName>
</protein>
<evidence type="ECO:0000313" key="3">
    <source>
        <dbReference type="Proteomes" id="UP000000485"/>
    </source>
</evidence>
<evidence type="ECO:0000259" key="1">
    <source>
        <dbReference type="Pfam" id="PF07510"/>
    </source>
</evidence>
<accession>F8A2S0</accession>
<dbReference type="PANTHER" id="PTHR24094">
    <property type="entry name" value="SECRETED PROTEIN"/>
    <property type="match status" value="1"/>
</dbReference>
<keyword evidence="3" id="KW-1185">Reference proteome</keyword>
<dbReference type="AlphaFoldDB" id="F8A2S0"/>
<dbReference type="EMBL" id="CP002665">
    <property type="protein sequence ID" value="AEI10637.1"/>
    <property type="molecule type" value="Genomic_DNA"/>
</dbReference>
<evidence type="ECO:0000313" key="2">
    <source>
        <dbReference type="EMBL" id="AEI10637.1"/>
    </source>
</evidence>
<name>F8A2S0_CELGA</name>